<protein>
    <submittedName>
        <fullName evidence="2">Uncharacterized protein</fullName>
    </submittedName>
</protein>
<dbReference type="EMBL" id="JBHTKM010000053">
    <property type="protein sequence ID" value="MFD1015700.1"/>
    <property type="molecule type" value="Genomic_DNA"/>
</dbReference>
<accession>A0ABW3KRZ3</accession>
<dbReference type="Proteomes" id="UP001597086">
    <property type="component" value="Unassembled WGS sequence"/>
</dbReference>
<keyword evidence="1" id="KW-0472">Membrane</keyword>
<feature type="transmembrane region" description="Helical" evidence="1">
    <location>
        <begin position="72"/>
        <end position="88"/>
    </location>
</feature>
<keyword evidence="1" id="KW-0812">Transmembrane</keyword>
<keyword evidence="1" id="KW-1133">Transmembrane helix</keyword>
<feature type="transmembrane region" description="Helical" evidence="1">
    <location>
        <begin position="35"/>
        <end position="60"/>
    </location>
</feature>
<gene>
    <name evidence="2" type="ORF">ACFQ13_07220</name>
</gene>
<dbReference type="RefSeq" id="WP_386115691.1">
    <property type="nucleotide sequence ID" value="NZ_JBHTKM010000053.1"/>
</dbReference>
<sequence>MKLSFFLWTLILLTLLSLGFDLFGFYFITEYNIEAFDFGIIGGGVELLFWLSFLSTIIFLIIKRNQLSKRNVSSIIMLLIIILSLTLIDKTAMIESLFQKIYFSDNVMMEDSTDLTLNDIAEIQVIDLLHLVQTDKRKVFSELIAYSGNDKERIFKDHLDLSVIEEQKTNTLYFNQFRKIIDYCYNLKPSTGNIDTEYNFVMTDSRTIQKNKRQVVRVKMNFCLPNEVKCIKDVYYFDFVKSDKTLLLIDINAMELYK</sequence>
<organism evidence="2 3">
    <name type="scientific">Winogradskyella rapida</name>
    <dbReference type="NCBI Taxonomy" id="549701"/>
    <lineage>
        <taxon>Bacteria</taxon>
        <taxon>Pseudomonadati</taxon>
        <taxon>Bacteroidota</taxon>
        <taxon>Flavobacteriia</taxon>
        <taxon>Flavobacteriales</taxon>
        <taxon>Flavobacteriaceae</taxon>
        <taxon>Winogradskyella</taxon>
    </lineage>
</organism>
<proteinExistence type="predicted"/>
<evidence type="ECO:0000256" key="1">
    <source>
        <dbReference type="SAM" id="Phobius"/>
    </source>
</evidence>
<keyword evidence="3" id="KW-1185">Reference proteome</keyword>
<evidence type="ECO:0000313" key="3">
    <source>
        <dbReference type="Proteomes" id="UP001597086"/>
    </source>
</evidence>
<comment type="caution">
    <text evidence="2">The sequence shown here is derived from an EMBL/GenBank/DDBJ whole genome shotgun (WGS) entry which is preliminary data.</text>
</comment>
<evidence type="ECO:0000313" key="2">
    <source>
        <dbReference type="EMBL" id="MFD1015700.1"/>
    </source>
</evidence>
<name>A0ABW3KRZ3_9FLAO</name>
<reference evidence="3" key="1">
    <citation type="journal article" date="2019" name="Int. J. Syst. Evol. Microbiol.">
        <title>The Global Catalogue of Microorganisms (GCM) 10K type strain sequencing project: providing services to taxonomists for standard genome sequencing and annotation.</title>
        <authorList>
            <consortium name="The Broad Institute Genomics Platform"/>
            <consortium name="The Broad Institute Genome Sequencing Center for Infectious Disease"/>
            <person name="Wu L."/>
            <person name="Ma J."/>
        </authorList>
    </citation>
    <scope>NUCLEOTIDE SEQUENCE [LARGE SCALE GENOMIC DNA]</scope>
    <source>
        <strain evidence="3">CCUG 56098</strain>
    </source>
</reference>